<dbReference type="PANTHER" id="PTHR11931">
    <property type="entry name" value="PHOSPHOGLYCERATE MUTASE"/>
    <property type="match status" value="1"/>
</dbReference>
<dbReference type="GO" id="GO:0004619">
    <property type="term" value="F:phosphoglycerate mutase activity"/>
    <property type="evidence" value="ECO:0007669"/>
    <property type="project" value="UniProtKB-EC"/>
</dbReference>
<feature type="active site" description="Proton donor/acceptor" evidence="5">
    <location>
        <position position="110"/>
    </location>
</feature>
<gene>
    <name evidence="9" type="ORF">EJ419_07615</name>
</gene>
<evidence type="ECO:0000256" key="2">
    <source>
        <dbReference type="ARBA" id="ARBA00012028"/>
    </source>
</evidence>
<dbReference type="GO" id="GO:0006096">
    <property type="term" value="P:glycolytic process"/>
    <property type="evidence" value="ECO:0007669"/>
    <property type="project" value="UniProtKB-KW"/>
</dbReference>
<dbReference type="EC" id="5.4.2.11" evidence="2"/>
<evidence type="ECO:0000256" key="3">
    <source>
        <dbReference type="ARBA" id="ARBA00023152"/>
    </source>
</evidence>
<dbReference type="EMBL" id="RXLP01000026">
    <property type="protein sequence ID" value="TCD53823.1"/>
    <property type="molecule type" value="Genomic_DNA"/>
</dbReference>
<comment type="caution">
    <text evidence="9">The sequence shown here is derived from an EMBL/GenBank/DDBJ whole genome shotgun (WGS) entry which is preliminary data.</text>
</comment>
<evidence type="ECO:0000256" key="8">
    <source>
        <dbReference type="SAM" id="MobiDB-lite"/>
    </source>
</evidence>
<evidence type="ECO:0000256" key="7">
    <source>
        <dbReference type="PIRSR" id="PIRSR613078-3"/>
    </source>
</evidence>
<feature type="binding site" evidence="6">
    <location>
        <begin position="48"/>
        <end position="49"/>
    </location>
    <ligand>
        <name>substrate</name>
    </ligand>
</feature>
<evidence type="ECO:0000313" key="9">
    <source>
        <dbReference type="EMBL" id="TCD53823.1"/>
    </source>
</evidence>
<evidence type="ECO:0000313" key="10">
    <source>
        <dbReference type="Proteomes" id="UP000291289"/>
    </source>
</evidence>
<dbReference type="Gene3D" id="3.40.50.1240">
    <property type="entry name" value="Phosphoglycerate mutase-like"/>
    <property type="match status" value="1"/>
</dbReference>
<dbReference type="InterPro" id="IPR013078">
    <property type="entry name" value="His_Pase_superF_clade-1"/>
</dbReference>
<reference evidence="9 10" key="1">
    <citation type="submission" date="2018-12" db="EMBL/GenBank/DDBJ databases">
        <title>Alloscrdovia theropitheci sp. nov: a novel taxon from the feces of the bleeding-herat monkey (Theropithecus geleda).</title>
        <authorList>
            <person name="Modesto M."/>
        </authorList>
    </citation>
    <scope>NUCLEOTIDE SEQUENCE [LARGE SCALE GENOMIC DNA]</scope>
    <source>
        <strain evidence="9 10">GLDI4/2</strain>
    </source>
</reference>
<dbReference type="InterPro" id="IPR029033">
    <property type="entry name" value="His_PPase_superfam"/>
</dbReference>
<feature type="region of interest" description="Disordered" evidence="8">
    <location>
        <begin position="1"/>
        <end position="23"/>
    </location>
</feature>
<proteinExistence type="inferred from homology"/>
<evidence type="ECO:0000256" key="6">
    <source>
        <dbReference type="PIRSR" id="PIRSR613078-2"/>
    </source>
</evidence>
<dbReference type="SMART" id="SM00855">
    <property type="entry name" value="PGAM"/>
    <property type="match status" value="1"/>
</dbReference>
<comment type="similarity">
    <text evidence="1">Belongs to the phosphoglycerate mutase family. BPG-dependent PGAM subfamily.</text>
</comment>
<dbReference type="Pfam" id="PF00300">
    <property type="entry name" value="His_Phos_1"/>
    <property type="match status" value="2"/>
</dbReference>
<evidence type="ECO:0000256" key="4">
    <source>
        <dbReference type="ARBA" id="ARBA00023235"/>
    </source>
</evidence>
<name>A0A4R0QNQ4_9BIFI</name>
<evidence type="ECO:0000256" key="5">
    <source>
        <dbReference type="PIRSR" id="PIRSR613078-1"/>
    </source>
</evidence>
<accession>A0A4R0QNQ4</accession>
<feature type="active site" description="Tele-phosphohistidine intermediate" evidence="5">
    <location>
        <position position="36"/>
    </location>
</feature>
<keyword evidence="10" id="KW-1185">Reference proteome</keyword>
<dbReference type="AlphaFoldDB" id="A0A4R0QNQ4"/>
<evidence type="ECO:0000256" key="1">
    <source>
        <dbReference type="ARBA" id="ARBA00006717"/>
    </source>
</evidence>
<keyword evidence="3" id="KW-0324">Glycolysis</keyword>
<keyword evidence="4" id="KW-0413">Isomerase</keyword>
<feature type="site" description="Transition state stabilizer" evidence="7">
    <location>
        <position position="200"/>
    </location>
</feature>
<organism evidence="9 10">
    <name type="scientific">Alloscardovia theropitheci</name>
    <dbReference type="NCBI Taxonomy" id="2496842"/>
    <lineage>
        <taxon>Bacteria</taxon>
        <taxon>Bacillati</taxon>
        <taxon>Actinomycetota</taxon>
        <taxon>Actinomycetes</taxon>
        <taxon>Bifidobacteriales</taxon>
        <taxon>Bifidobacteriaceae</taxon>
        <taxon>Alloscardovia</taxon>
    </lineage>
</organism>
<dbReference type="CDD" id="cd07067">
    <property type="entry name" value="HP_PGM_like"/>
    <property type="match status" value="1"/>
</dbReference>
<feature type="binding site" evidence="6">
    <location>
        <begin position="110"/>
        <end position="113"/>
    </location>
    <ligand>
        <name>substrate</name>
    </ligand>
</feature>
<dbReference type="Proteomes" id="UP000291289">
    <property type="component" value="Unassembled WGS sequence"/>
</dbReference>
<protein>
    <recommendedName>
        <fullName evidence="2">phosphoglycerate mutase (2,3-diphosphoglycerate-dependent)</fullName>
        <ecNumber evidence="2">5.4.2.11</ecNumber>
    </recommendedName>
</protein>
<sequence>MNEHVTANSSSSSQNLDAQVKSHSIQRPGHLILLRHGQTMWSETGQYTGRTNIPLTHEGENQARLAGERLASSGLAIENENVFVSPLMRAQKTAQLAGFEGYNTEFNLSEFDYGPAEGRTRFEVAEALGIDAWNIWDIGPLQLPSSLQGKRSEHIDDFGDVEINSGVGESSEQAAQRVRSVIEDVLPRLESGKNVLCVAHAHILRILTTQWLGLEPNQARCFQLDTAKFCVLGWHHSDHVIENWNM</sequence>
<dbReference type="OrthoDB" id="4697614at2"/>
<feature type="binding site" evidence="6">
    <location>
        <position position="89"/>
    </location>
    <ligand>
        <name>substrate</name>
    </ligand>
</feature>
<dbReference type="SUPFAM" id="SSF53254">
    <property type="entry name" value="Phosphoglycerate mutase-like"/>
    <property type="match status" value="1"/>
</dbReference>
<dbReference type="InterPro" id="IPR005952">
    <property type="entry name" value="Phosphogly_mut1"/>
</dbReference>